<proteinExistence type="predicted"/>
<gene>
    <name evidence="1" type="ORF">JTE90_016972</name>
</gene>
<dbReference type="Proteomes" id="UP000827092">
    <property type="component" value="Unassembled WGS sequence"/>
</dbReference>
<organism evidence="1 2">
    <name type="scientific">Oedothorax gibbosus</name>
    <dbReference type="NCBI Taxonomy" id="931172"/>
    <lineage>
        <taxon>Eukaryota</taxon>
        <taxon>Metazoa</taxon>
        <taxon>Ecdysozoa</taxon>
        <taxon>Arthropoda</taxon>
        <taxon>Chelicerata</taxon>
        <taxon>Arachnida</taxon>
        <taxon>Araneae</taxon>
        <taxon>Araneomorphae</taxon>
        <taxon>Entelegynae</taxon>
        <taxon>Araneoidea</taxon>
        <taxon>Linyphiidae</taxon>
        <taxon>Erigoninae</taxon>
        <taxon>Oedothorax</taxon>
    </lineage>
</organism>
<evidence type="ECO:0000313" key="1">
    <source>
        <dbReference type="EMBL" id="KAG8183184.1"/>
    </source>
</evidence>
<keyword evidence="2" id="KW-1185">Reference proteome</keyword>
<sequence>MHCVIPLRQNHLTEHNIADNSNKRLIQACLFLSNQPIHNGFIPIPFAHSANYTDRIDKEWRLKRLVTDRKPFARVKLSLIKSDRHTPTFGGVLVEDRIKVESLMDIGST</sequence>
<dbReference type="AlphaFoldDB" id="A0AAV6UG67"/>
<dbReference type="EMBL" id="JAFNEN010000428">
    <property type="protein sequence ID" value="KAG8183184.1"/>
    <property type="molecule type" value="Genomic_DNA"/>
</dbReference>
<protein>
    <submittedName>
        <fullName evidence="1">Uncharacterized protein</fullName>
    </submittedName>
</protein>
<name>A0AAV6UG67_9ARAC</name>
<reference evidence="1 2" key="1">
    <citation type="journal article" date="2022" name="Nat. Ecol. Evol.">
        <title>A masculinizing supergene underlies an exaggerated male reproductive morph in a spider.</title>
        <authorList>
            <person name="Hendrickx F."/>
            <person name="De Corte Z."/>
            <person name="Sonet G."/>
            <person name="Van Belleghem S.M."/>
            <person name="Kostlbacher S."/>
            <person name="Vangestel C."/>
        </authorList>
    </citation>
    <scope>NUCLEOTIDE SEQUENCE [LARGE SCALE GENOMIC DNA]</scope>
    <source>
        <strain evidence="1">W744_W776</strain>
    </source>
</reference>
<accession>A0AAV6UG67</accession>
<comment type="caution">
    <text evidence="1">The sequence shown here is derived from an EMBL/GenBank/DDBJ whole genome shotgun (WGS) entry which is preliminary data.</text>
</comment>
<evidence type="ECO:0000313" key="2">
    <source>
        <dbReference type="Proteomes" id="UP000827092"/>
    </source>
</evidence>